<evidence type="ECO:0000256" key="1">
    <source>
        <dbReference type="ARBA" id="ARBA00023239"/>
    </source>
</evidence>
<dbReference type="Gene3D" id="3.30.70.3460">
    <property type="match status" value="1"/>
</dbReference>
<comment type="similarity">
    <text evidence="3">Belongs to the Ahb/Nir family.</text>
</comment>
<dbReference type="InterPro" id="IPR036388">
    <property type="entry name" value="WH-like_DNA-bd_sf"/>
</dbReference>
<protein>
    <recommendedName>
        <fullName evidence="4">siroheme decarboxylase</fullName>
        <ecNumber evidence="4">4.1.1.111</ecNumber>
    </recommendedName>
</protein>
<evidence type="ECO:0000256" key="4">
    <source>
        <dbReference type="ARBA" id="ARBA00023471"/>
    </source>
</evidence>
<keyword evidence="1" id="KW-0456">Lyase</keyword>
<dbReference type="InterPro" id="IPR036390">
    <property type="entry name" value="WH_DNA-bd_sf"/>
</dbReference>
<evidence type="ECO:0000256" key="3">
    <source>
        <dbReference type="ARBA" id="ARBA00023457"/>
    </source>
</evidence>
<reference evidence="8" key="1">
    <citation type="submission" date="2018-06" db="EMBL/GenBank/DDBJ databases">
        <authorList>
            <person name="Zhirakovskaya E."/>
        </authorList>
    </citation>
    <scope>NUCLEOTIDE SEQUENCE</scope>
</reference>
<proteinExistence type="inferred from homology"/>
<dbReference type="GO" id="GO:0016829">
    <property type="term" value="F:lyase activity"/>
    <property type="evidence" value="ECO:0007669"/>
    <property type="project" value="UniProtKB-KW"/>
</dbReference>
<dbReference type="Gene3D" id="1.10.10.10">
    <property type="entry name" value="Winged helix-like DNA-binding domain superfamily/Winged helix DNA-binding domain"/>
    <property type="match status" value="1"/>
</dbReference>
<dbReference type="InterPro" id="IPR053953">
    <property type="entry name" value="NirdL-like_HTH"/>
</dbReference>
<gene>
    <name evidence="8" type="ORF">MNBD_GAMMA09-3409</name>
</gene>
<dbReference type="Pfam" id="PF22451">
    <property type="entry name" value="NirdL-like_HTH"/>
    <property type="match status" value="1"/>
</dbReference>
<dbReference type="EC" id="4.1.1.111" evidence="4"/>
<dbReference type="AlphaFoldDB" id="A0A3B0XYU8"/>
<accession>A0A3B0XYU8</accession>
<dbReference type="PANTHER" id="PTHR43413">
    <property type="entry name" value="TRANSCRIPTIONAL REGULATOR, ASNC FAMILY"/>
    <property type="match status" value="1"/>
</dbReference>
<organism evidence="8">
    <name type="scientific">hydrothermal vent metagenome</name>
    <dbReference type="NCBI Taxonomy" id="652676"/>
    <lineage>
        <taxon>unclassified sequences</taxon>
        <taxon>metagenomes</taxon>
        <taxon>ecological metagenomes</taxon>
    </lineage>
</organism>
<dbReference type="Pfam" id="PF17805">
    <property type="entry name" value="AsnC_trans_reg2"/>
    <property type="match status" value="1"/>
</dbReference>
<feature type="domain" description="Siroheme decarboxylase AsnC-like ligand binding" evidence="6">
    <location>
        <begin position="70"/>
        <end position="143"/>
    </location>
</feature>
<evidence type="ECO:0000259" key="6">
    <source>
        <dbReference type="Pfam" id="PF17805"/>
    </source>
</evidence>
<comment type="catalytic activity">
    <reaction evidence="5">
        <text>siroheme + 2 H(+) = 12,18-didecarboxysiroheme + 2 CO2</text>
        <dbReference type="Rhea" id="RHEA:19093"/>
        <dbReference type="ChEBI" id="CHEBI:15378"/>
        <dbReference type="ChEBI" id="CHEBI:16526"/>
        <dbReference type="ChEBI" id="CHEBI:60052"/>
        <dbReference type="ChEBI" id="CHEBI:140497"/>
        <dbReference type="EC" id="4.1.1.111"/>
    </reaction>
</comment>
<sequence>MKSLQLNPLEKRVLNEYQQNMPLCEQPYLEMASQLGVSESTLLSTLEKLKQQGAISRIGAVFRANSVGVSTLAAMQVPKAQLTAVAATVSAYPQVSHNYEREHDFNMWFVVIASDQQQLKGILNNIERDTGYPVMVLPMIKDYHIDLGFDLKW</sequence>
<feature type="domain" description="Siroheme decarboxylase NirL-like HTH" evidence="7">
    <location>
        <begin position="10"/>
        <end position="55"/>
    </location>
</feature>
<evidence type="ECO:0000256" key="2">
    <source>
        <dbReference type="ARBA" id="ARBA00023444"/>
    </source>
</evidence>
<evidence type="ECO:0000259" key="7">
    <source>
        <dbReference type="Pfam" id="PF22451"/>
    </source>
</evidence>
<dbReference type="InterPro" id="IPR050684">
    <property type="entry name" value="HTH-Siroheme_Decarb"/>
</dbReference>
<dbReference type="PANTHER" id="PTHR43413:SF1">
    <property type="entry name" value="SIROHEME DECARBOXYLASE NIRL SUBUNIT"/>
    <property type="match status" value="1"/>
</dbReference>
<dbReference type="InterPro" id="IPR040523">
    <property type="entry name" value="AsnC_trans_reg2"/>
</dbReference>
<comment type="pathway">
    <text evidence="2">Porphyrin-containing compound metabolism.</text>
</comment>
<dbReference type="EMBL" id="UOFI01000125">
    <property type="protein sequence ID" value="VAW68322.1"/>
    <property type="molecule type" value="Genomic_DNA"/>
</dbReference>
<evidence type="ECO:0000313" key="8">
    <source>
        <dbReference type="EMBL" id="VAW68322.1"/>
    </source>
</evidence>
<dbReference type="SUPFAM" id="SSF46785">
    <property type="entry name" value="Winged helix' DNA-binding domain"/>
    <property type="match status" value="1"/>
</dbReference>
<name>A0A3B0XYU8_9ZZZZ</name>
<evidence type="ECO:0000256" key="5">
    <source>
        <dbReference type="ARBA" id="ARBA00048470"/>
    </source>
</evidence>